<proteinExistence type="predicted"/>
<evidence type="ECO:0000313" key="1">
    <source>
        <dbReference type="EMBL" id="QDH46642.1"/>
    </source>
</evidence>
<reference evidence="1 2" key="1">
    <citation type="submission" date="2019-04" db="EMBL/GenBank/DDBJ databases">
        <title>Novel bacteriophages capable of disrupting biofilms from clinical strains of Aeromonas hydrophila with intrinsic antibiotic resistance.</title>
        <authorList>
            <person name="Kabwe M."/>
            <person name="Brown T.L."/>
            <person name="Speirs L."/>
            <person name="Ku H."/>
            <person name="Leach M."/>
            <person name="Chan H.T."/>
            <person name="Petrovski S."/>
            <person name="Lock P."/>
            <person name="Tucci J."/>
        </authorList>
    </citation>
    <scope>NUCLEOTIDE SEQUENCE [LARGE SCALE GENOMIC DNA]</scope>
</reference>
<keyword evidence="2" id="KW-1185">Reference proteome</keyword>
<evidence type="ECO:0000313" key="2">
    <source>
        <dbReference type="Proteomes" id="UP000318298"/>
    </source>
</evidence>
<dbReference type="Proteomes" id="UP000318298">
    <property type="component" value="Segment"/>
</dbReference>
<organism evidence="1 2">
    <name type="scientific">Aeromonas phage LAh_7</name>
    <dbReference type="NCBI Taxonomy" id="2591031"/>
    <lineage>
        <taxon>Viruses</taxon>
        <taxon>Duplodnaviria</taxon>
        <taxon>Heunggongvirae</taxon>
        <taxon>Uroviricota</taxon>
        <taxon>Caudoviricetes</taxon>
        <taxon>Casjensviridae</taxon>
        <taxon>Sharonstreetvirus</taxon>
        <taxon>Sharonstreetvirus LAh7</taxon>
    </lineage>
</organism>
<name>A0A514A075_9CAUD</name>
<protein>
    <submittedName>
        <fullName evidence="1">Putative tail protein</fullName>
    </submittedName>
</protein>
<sequence length="1472" mass="159907">MGRKKSQTVGYRYFVGVHFVLCHGPIDRILQIKVDDKVLWTPLHDQQGVGQIGGYETITVDAPGLFGGEDREGGVSGELDVGFGDRTQGKNGYLQQVLQGKLLPAYRGVVSVILRKMYVGTNPYLKPWKFRVQRIWAPTATNKPQWSPPNAGIGLPGDQYVLRDVFGPDYGLFGSASTMFDGRLYTVRNKRVNAEDTGAAIGANTPSGITLVVHDYNTGKVTIVDDVPRKAPYVGFHIRPMTDDVITIDGGRKLLYPLCVDRTNSQFKYHYAAIFDVVDRTVTRIQYPASPLMANNRNFVYPSGLSAAQRSYLGVRFAAAWDDDIDGHYIVLGPQGSSYKLIPLRGEVVQLYNDSLVPVNGYRLGYQKAPQRRLFVFWYTRFDIQGVWRDQLNAAIHDTETGMVIWESGPTLIPGGAFKFDNFTRVSNLADISIMCAPDGFVYVFLSRTMAAYFGKRVLVYNTISPPGSSPELTDMGLPWYKYTGIDGYTVETSWYQGHACGTFKQPRTGLDGQLYGFSAFSTEPGFILNPGMGPGLSRGSVSLMPWNGNGSVDLSHGATVDSAVFVWHGLPVAITPRWIGSTAEFETLTPLVSPDNGVATTISPGPWDMNPIHIIRECMTNTEWGRGLPDSIIGPSYAKAAQTIYKEGLGLSMLWTSEMAVNDFILEVIRHIDAVRYEDPETGLQEIKLIRPDYDVATLPVLSPSNCRIEQLTAPTLYDLVNQITIEFWNRDTGEDSALAIQDTAAINMSGTVNNQTMQYAGICSERVALLVGQRDLARYSKPFRQGRLIVNRKVANIKPGDPFILNWPARGVTQMVCRAAKRSDNGELDGMIGIEFGEDIFSAPYNVANVPPPSGWEDPIKPPVNFDYVTMFDLPYPLLVEELGETEIAAVPAAAGYAGFAGGRPLTGSHMNYGLFLYAAGSTPPTDSQVELVNSFTPVAVLGEAIQEITDPVITVAVSPTTDMVNVRAGDWVIVGTAADPVREMMCVAEDPGASPVALKLTRAVADTYPRAVPAGTPLFVVGTFFGTDQVERVDGEDVAGYGRPKNGKGSYAGPYTYLEAEMVARQGRPYPAAAFKVDGVFTPSLSEDKKVVELTWAHRHRVQQSNQAVSWLASGNVGPETGVTYRVQQVALDEQQVKISDLPALPVGGVDHLSLDLMDQPYPDAARYARISVEAVRGGIVSLQNRPVTVKLAARLFAPTNLRAEYVPLPRLVAPDHLRADYLPGSSPLLAPNSLRADYVSGKVALLAPDHLSAVFDSGKVELVAPDHLRAVYVGPGKLVAPDHLVAQYVGQAKLVAPDHLVARYVPASAPLYEPSGLRAIYVGPGKLAAPDNLVARYVGQGKLVAPSGLRASFVPATAPIYEPSNLQAVYVGPSKLVAPDHLAAQYVGLVKLLAPTGLTAEFVPATLPIYEPSDLRAQYVGLAKLVAPSSLAAQYEGVHVLNRPDMLRADYLGIPKLAAPTGLKADYI</sequence>
<dbReference type="EMBL" id="MK838113">
    <property type="protein sequence ID" value="QDH46642.1"/>
    <property type="molecule type" value="Genomic_DNA"/>
</dbReference>
<gene>
    <name evidence="1" type="ORF">LAh7_49</name>
</gene>
<accession>A0A514A075</accession>